<dbReference type="Gene3D" id="6.10.250.730">
    <property type="match status" value="1"/>
</dbReference>
<dbReference type="AlphaFoldDB" id="A0A849KGJ2"/>
<name>A0A849KGJ2_9HYPH</name>
<dbReference type="InterPro" id="IPR010385">
    <property type="entry name" value="DUF982"/>
</dbReference>
<gene>
    <name evidence="1" type="ORF">HKX02_10850</name>
</gene>
<organism evidence="1 2">
    <name type="scientific">Ochrobactrum soli</name>
    <dbReference type="NCBI Taxonomy" id="2448455"/>
    <lineage>
        <taxon>Bacteria</taxon>
        <taxon>Pseudomonadati</taxon>
        <taxon>Pseudomonadota</taxon>
        <taxon>Alphaproteobacteria</taxon>
        <taxon>Hyphomicrobiales</taxon>
        <taxon>Brucellaceae</taxon>
        <taxon>Brucella/Ochrobactrum group</taxon>
        <taxon>Ochrobactrum</taxon>
    </lineage>
</organism>
<dbReference type="EMBL" id="JABFCY010000006">
    <property type="protein sequence ID" value="NNU60755.1"/>
    <property type="molecule type" value="Genomic_DNA"/>
</dbReference>
<dbReference type="Pfam" id="PF06169">
    <property type="entry name" value="DUF982"/>
    <property type="match status" value="1"/>
</dbReference>
<sequence>MAWGEPVDVELFGTGKHCTVTNTAMAAEYLLEEWPHEARGAEFWRAIENCLADLENKPNTARECFIAAIKAADESARPPALPA</sequence>
<proteinExistence type="predicted"/>
<reference evidence="1 2" key="1">
    <citation type="submission" date="2020-05" db="EMBL/GenBank/DDBJ databases">
        <title>Draft Genome Sequence of Ochrobactrum soli Isolated from Stable Fly Gut.</title>
        <authorList>
            <person name="Pileggi M.T."/>
            <person name="Vazhakkala L.J."/>
            <person name="Wong C.N."/>
        </authorList>
    </citation>
    <scope>NUCLEOTIDE SEQUENCE [LARGE SCALE GENOMIC DNA]</scope>
    <source>
        <strain evidence="1 2">MTP-C0764</strain>
    </source>
</reference>
<dbReference type="Proteomes" id="UP000574931">
    <property type="component" value="Unassembled WGS sequence"/>
</dbReference>
<protein>
    <submittedName>
        <fullName evidence="1">DUF982 domain-containing protein</fullName>
    </submittedName>
</protein>
<keyword evidence="2" id="KW-1185">Reference proteome</keyword>
<accession>A0A849KGJ2</accession>
<evidence type="ECO:0000313" key="1">
    <source>
        <dbReference type="EMBL" id="NNU60755.1"/>
    </source>
</evidence>
<dbReference type="RefSeq" id="WP_124915769.1">
    <property type="nucleotide sequence ID" value="NZ_JABFCY010000006.1"/>
</dbReference>
<evidence type="ECO:0000313" key="2">
    <source>
        <dbReference type="Proteomes" id="UP000574931"/>
    </source>
</evidence>
<comment type="caution">
    <text evidence="1">The sequence shown here is derived from an EMBL/GenBank/DDBJ whole genome shotgun (WGS) entry which is preliminary data.</text>
</comment>